<protein>
    <submittedName>
        <fullName evidence="1">Uncharacterized protein</fullName>
    </submittedName>
</protein>
<name>A0A844FNN3_9LACO</name>
<evidence type="ECO:0000313" key="1">
    <source>
        <dbReference type="EMBL" id="MST80221.1"/>
    </source>
</evidence>
<sequence>MCEYNKDQNWQADRLAYIGQENHLRYEGKEEGIVQSLRYLVEDGMAPDEAMTRLHVPRDKWDEYRKKIEPQKV</sequence>
<accession>A0A844FNN3</accession>
<dbReference type="RefSeq" id="WP_154487101.1">
    <property type="nucleotide sequence ID" value="NZ_VUMW01000020.1"/>
</dbReference>
<evidence type="ECO:0000313" key="2">
    <source>
        <dbReference type="Proteomes" id="UP000452141"/>
    </source>
</evidence>
<gene>
    <name evidence="1" type="ORF">FYJ61_07110</name>
</gene>
<organism evidence="1 2">
    <name type="scientific">Lactobacillus equicursoris</name>
    <dbReference type="NCBI Taxonomy" id="420645"/>
    <lineage>
        <taxon>Bacteria</taxon>
        <taxon>Bacillati</taxon>
        <taxon>Bacillota</taxon>
        <taxon>Bacilli</taxon>
        <taxon>Lactobacillales</taxon>
        <taxon>Lactobacillaceae</taxon>
        <taxon>Lactobacillus</taxon>
    </lineage>
</organism>
<proteinExistence type="predicted"/>
<dbReference type="Proteomes" id="UP000452141">
    <property type="component" value="Unassembled WGS sequence"/>
</dbReference>
<reference evidence="1 2" key="1">
    <citation type="submission" date="2019-08" db="EMBL/GenBank/DDBJ databases">
        <title>In-depth cultivation of the pig gut microbiome towards novel bacterial diversity and tailored functional studies.</title>
        <authorList>
            <person name="Wylensek D."/>
            <person name="Hitch T.C.A."/>
            <person name="Clavel T."/>
        </authorList>
    </citation>
    <scope>NUCLEOTIDE SEQUENCE [LARGE SCALE GENOMIC DNA]</scope>
    <source>
        <strain evidence="1 2">WCA-470BD-2E</strain>
    </source>
</reference>
<dbReference type="EMBL" id="VUMW01000020">
    <property type="protein sequence ID" value="MST80221.1"/>
    <property type="molecule type" value="Genomic_DNA"/>
</dbReference>
<comment type="caution">
    <text evidence="1">The sequence shown here is derived from an EMBL/GenBank/DDBJ whole genome shotgun (WGS) entry which is preliminary data.</text>
</comment>
<dbReference type="AlphaFoldDB" id="A0A844FNN3"/>